<keyword evidence="2 5" id="KW-0808">Transferase</keyword>
<gene>
    <name evidence="5" type="ORF">BCL32_7162</name>
</gene>
<dbReference type="Pfam" id="PF00398">
    <property type="entry name" value="RrnaAD"/>
    <property type="match status" value="1"/>
</dbReference>
<evidence type="ECO:0000256" key="2">
    <source>
        <dbReference type="ARBA" id="ARBA00022679"/>
    </source>
</evidence>
<dbReference type="GO" id="GO:0003723">
    <property type="term" value="F:RNA binding"/>
    <property type="evidence" value="ECO:0007669"/>
    <property type="project" value="UniProtKB-KW"/>
</dbReference>
<name>A0A559SWN6_9HYPH</name>
<dbReference type="SUPFAM" id="SSF53335">
    <property type="entry name" value="S-adenosyl-L-methionine-dependent methyltransferases"/>
    <property type="match status" value="1"/>
</dbReference>
<organism evidence="5 6">
    <name type="scientific">Rhizobium mongolense USDA 1844</name>
    <dbReference type="NCBI Taxonomy" id="1079460"/>
    <lineage>
        <taxon>Bacteria</taxon>
        <taxon>Pseudomonadati</taxon>
        <taxon>Pseudomonadota</taxon>
        <taxon>Alphaproteobacteria</taxon>
        <taxon>Hyphomicrobiales</taxon>
        <taxon>Rhizobiaceae</taxon>
        <taxon>Rhizobium/Agrobacterium group</taxon>
        <taxon>Rhizobium</taxon>
    </lineage>
</organism>
<dbReference type="AlphaFoldDB" id="A0A559SWN6"/>
<dbReference type="EMBL" id="VISO01000003">
    <property type="protein sequence ID" value="TVZ66745.1"/>
    <property type="molecule type" value="Genomic_DNA"/>
</dbReference>
<dbReference type="InterPro" id="IPR029063">
    <property type="entry name" value="SAM-dependent_MTases_sf"/>
</dbReference>
<keyword evidence="4" id="KW-0694">RNA-binding</keyword>
<comment type="caution">
    <text evidence="5">The sequence shown here is derived from an EMBL/GenBank/DDBJ whole genome shotgun (WGS) entry which is preliminary data.</text>
</comment>
<evidence type="ECO:0000256" key="3">
    <source>
        <dbReference type="ARBA" id="ARBA00022691"/>
    </source>
</evidence>
<dbReference type="GO" id="GO:0008168">
    <property type="term" value="F:methyltransferase activity"/>
    <property type="evidence" value="ECO:0007669"/>
    <property type="project" value="UniProtKB-KW"/>
</dbReference>
<reference evidence="5 6" key="1">
    <citation type="submission" date="2019-06" db="EMBL/GenBank/DDBJ databases">
        <title>Pac Bio to generate improved reference genome sequences for organisms with transposon mutant libraries (support for FEBA project).</title>
        <authorList>
            <person name="Blow M."/>
        </authorList>
    </citation>
    <scope>NUCLEOTIDE SEQUENCE [LARGE SCALE GENOMIC DNA]</scope>
    <source>
        <strain evidence="5 6">USDA 1844</strain>
    </source>
</reference>
<evidence type="ECO:0000256" key="1">
    <source>
        <dbReference type="ARBA" id="ARBA00022603"/>
    </source>
</evidence>
<sequence>MQTVEHFGVRLNLDPAYMSEGMMKVILDKRYEVQEARQINRIIQQDEVVLEIGAGIGFVSTLLVKNPLTKRVVSYEANSTLIAGIQRTVEENVGTDIKKWEIKNAVLANGPQDQAQVDFYVHRDFWASSLVPMPDAIRVDKIKVQSFNAAVTELKPTLIVCDIEGGELELFRNADLTGVKKVYVEVHQRRLGRRGMKSLFECFHARDFSYDQAHSEGSVVLFSHVDRDKK</sequence>
<dbReference type="InterPro" id="IPR001737">
    <property type="entry name" value="KsgA/Erm"/>
</dbReference>
<evidence type="ECO:0000313" key="5">
    <source>
        <dbReference type="EMBL" id="TVZ66745.1"/>
    </source>
</evidence>
<dbReference type="NCBIfam" id="TIGR01444">
    <property type="entry name" value="fkbM_fam"/>
    <property type="match status" value="1"/>
</dbReference>
<dbReference type="Proteomes" id="UP000319824">
    <property type="component" value="Unassembled WGS sequence"/>
</dbReference>
<evidence type="ECO:0000313" key="6">
    <source>
        <dbReference type="Proteomes" id="UP000319824"/>
    </source>
</evidence>
<accession>A0A559SWN6</accession>
<dbReference type="InterPro" id="IPR006342">
    <property type="entry name" value="FkbM_mtfrase"/>
</dbReference>
<dbReference type="GO" id="GO:0032259">
    <property type="term" value="P:methylation"/>
    <property type="evidence" value="ECO:0007669"/>
    <property type="project" value="UniProtKB-KW"/>
</dbReference>
<keyword evidence="1 5" id="KW-0489">Methyltransferase</keyword>
<dbReference type="Gene3D" id="3.40.50.150">
    <property type="entry name" value="Vaccinia Virus protein VP39"/>
    <property type="match status" value="1"/>
</dbReference>
<keyword evidence="3" id="KW-0949">S-adenosyl-L-methionine</keyword>
<protein>
    <submittedName>
        <fullName evidence="5">FkbM family methyltransferase</fullName>
    </submittedName>
</protein>
<proteinExistence type="predicted"/>
<evidence type="ECO:0000256" key="4">
    <source>
        <dbReference type="ARBA" id="ARBA00022884"/>
    </source>
</evidence>